<dbReference type="GO" id="GO:0016709">
    <property type="term" value="F:oxidoreductase activity, acting on paired donors, with incorporation or reduction of molecular oxygen, NAD(P)H as one donor, and incorporation of one atom of oxygen"/>
    <property type="evidence" value="ECO:0007669"/>
    <property type="project" value="UniProtKB-ARBA"/>
</dbReference>
<reference evidence="5 6" key="1">
    <citation type="submission" date="2018-02" db="EMBL/GenBank/DDBJ databases">
        <title>Genomic Encyclopedia of Archaeal and Bacterial Type Strains, Phase II (KMG-II): from individual species to whole genera.</title>
        <authorList>
            <person name="Goeker M."/>
        </authorList>
    </citation>
    <scope>NUCLEOTIDE SEQUENCE [LARGE SCALE GENOMIC DNA]</scope>
    <source>
        <strain evidence="5 6">YU 961-1</strain>
    </source>
</reference>
<dbReference type="InterPro" id="IPR002938">
    <property type="entry name" value="FAD-bd"/>
</dbReference>
<dbReference type="PANTHER" id="PTHR43004:SF19">
    <property type="entry name" value="BINDING MONOOXYGENASE, PUTATIVE (JCVI)-RELATED"/>
    <property type="match status" value="1"/>
</dbReference>
<dbReference type="PANTHER" id="PTHR43004">
    <property type="entry name" value="TRK SYSTEM POTASSIUM UPTAKE PROTEIN"/>
    <property type="match status" value="1"/>
</dbReference>
<dbReference type="GO" id="GO:0071949">
    <property type="term" value="F:FAD binding"/>
    <property type="evidence" value="ECO:0007669"/>
    <property type="project" value="InterPro"/>
</dbReference>
<keyword evidence="3" id="KW-0274">FAD</keyword>
<keyword evidence="6" id="KW-1185">Reference proteome</keyword>
<dbReference type="EMBL" id="PTIX01000005">
    <property type="protein sequence ID" value="PPK68306.1"/>
    <property type="molecule type" value="Genomic_DNA"/>
</dbReference>
<dbReference type="Gene3D" id="3.40.30.120">
    <property type="match status" value="1"/>
</dbReference>
<dbReference type="Proteomes" id="UP000239203">
    <property type="component" value="Unassembled WGS sequence"/>
</dbReference>
<proteinExistence type="predicted"/>
<evidence type="ECO:0000313" key="6">
    <source>
        <dbReference type="Proteomes" id="UP000239203"/>
    </source>
</evidence>
<dbReference type="RefSeq" id="WP_104478806.1">
    <property type="nucleotide sequence ID" value="NZ_CP154825.1"/>
</dbReference>
<evidence type="ECO:0000256" key="1">
    <source>
        <dbReference type="ARBA" id="ARBA00001974"/>
    </source>
</evidence>
<evidence type="ECO:0000256" key="2">
    <source>
        <dbReference type="ARBA" id="ARBA00022630"/>
    </source>
</evidence>
<dbReference type="Gene3D" id="3.50.50.60">
    <property type="entry name" value="FAD/NAD(P)-binding domain"/>
    <property type="match status" value="2"/>
</dbReference>
<dbReference type="AlphaFoldDB" id="A0A2S6GSY6"/>
<sequence>MSHDVVIAGGGPNGLMLACELSLAGSHPIVLERLPEVTERYRANGLIGQVVRLLDHRGLYQRITGTPEPPRPVPAFTFGALPLPLEDVPDNPLHILPVPQRRLEEVLEQRAAELGVEVRRGHELTGFTQDGAGVDVDVAGPDGAYRVRADYLVGADGGHSLTRKLAGIDFPGVTNDVTVTRTAHVTVPAGIRDPLTGGLTVPGYGHIPPFLHHRTERGLIGYAPFRDRPALLFTIEWDGSAVSDEPMALAELRESAHRVLGVDLPLTPPDGEGPHMLRRVLGGNTRVAERYRDGRVLLVGDAAHVHAALGGPGLNLGLQDAANLGWKLAAVLRGTVGPDLLDTYEAERRQASERVVMHTEAQSVLISPGPAVTALRTLFGEFLATPTNRAHVAATMAGSDIRYTDSPNPLTGYFLRDLPLSTADGPVRLAELARPARPLLLNLVGDPIITKAAAPWSDRVTLVDAKADIPVTAILIRPDGYVAWATDTPTVDGLQEALTRWFGAPA</sequence>
<comment type="caution">
    <text evidence="5">The sequence shown here is derived from an EMBL/GenBank/DDBJ whole genome shotgun (WGS) entry which is preliminary data.</text>
</comment>
<dbReference type="InterPro" id="IPR036188">
    <property type="entry name" value="FAD/NAD-bd_sf"/>
</dbReference>
<dbReference type="PRINTS" id="PR00420">
    <property type="entry name" value="RNGMNOXGNASE"/>
</dbReference>
<evidence type="ECO:0000313" key="5">
    <source>
        <dbReference type="EMBL" id="PPK68306.1"/>
    </source>
</evidence>
<dbReference type="Gene3D" id="3.30.70.2450">
    <property type="match status" value="1"/>
</dbReference>
<accession>A0A2S6GSY6</accession>
<organism evidence="5 6">
    <name type="scientific">Actinokineospora auranticolor</name>
    <dbReference type="NCBI Taxonomy" id="155976"/>
    <lineage>
        <taxon>Bacteria</taxon>
        <taxon>Bacillati</taxon>
        <taxon>Actinomycetota</taxon>
        <taxon>Actinomycetes</taxon>
        <taxon>Pseudonocardiales</taxon>
        <taxon>Pseudonocardiaceae</taxon>
        <taxon>Actinokineospora</taxon>
    </lineage>
</organism>
<evidence type="ECO:0000256" key="3">
    <source>
        <dbReference type="ARBA" id="ARBA00022827"/>
    </source>
</evidence>
<dbReference type="OrthoDB" id="4141215at2"/>
<dbReference type="Pfam" id="PF01494">
    <property type="entry name" value="FAD_binding_3"/>
    <property type="match status" value="1"/>
</dbReference>
<comment type="cofactor">
    <cofactor evidence="1">
        <name>FAD</name>
        <dbReference type="ChEBI" id="CHEBI:57692"/>
    </cofactor>
</comment>
<feature type="domain" description="FAD-binding" evidence="4">
    <location>
        <begin position="4"/>
        <end position="358"/>
    </location>
</feature>
<gene>
    <name evidence="5" type="ORF">CLV40_10529</name>
</gene>
<protein>
    <submittedName>
        <fullName evidence="5">2-polyprenyl-6-methoxyphenol hydroxylase-like FAD-dependent oxidoreductase</fullName>
    </submittedName>
</protein>
<dbReference type="InterPro" id="IPR050641">
    <property type="entry name" value="RIFMO-like"/>
</dbReference>
<dbReference type="Pfam" id="PF21274">
    <property type="entry name" value="Rng_hyd_C"/>
    <property type="match status" value="1"/>
</dbReference>
<dbReference type="SUPFAM" id="SSF51905">
    <property type="entry name" value="FAD/NAD(P)-binding domain"/>
    <property type="match status" value="1"/>
</dbReference>
<name>A0A2S6GSY6_9PSEU</name>
<evidence type="ECO:0000259" key="4">
    <source>
        <dbReference type="Pfam" id="PF01494"/>
    </source>
</evidence>
<keyword evidence="2" id="KW-0285">Flavoprotein</keyword>